<evidence type="ECO:0000256" key="3">
    <source>
        <dbReference type="ARBA" id="ARBA00023274"/>
    </source>
</evidence>
<protein>
    <submittedName>
        <fullName evidence="4">40S ribosomal protein S3a</fullName>
    </submittedName>
</protein>
<dbReference type="GO" id="GO:0003735">
    <property type="term" value="F:structural constituent of ribosome"/>
    <property type="evidence" value="ECO:0007669"/>
    <property type="project" value="InterPro"/>
</dbReference>
<evidence type="ECO:0000256" key="1">
    <source>
        <dbReference type="ARBA" id="ARBA00022490"/>
    </source>
</evidence>
<dbReference type="GO" id="GO:0005840">
    <property type="term" value="C:ribosome"/>
    <property type="evidence" value="ECO:0007669"/>
    <property type="project" value="UniProtKB-KW"/>
</dbReference>
<dbReference type="EMBL" id="JAGFMF010011937">
    <property type="protein sequence ID" value="KAG8509586.1"/>
    <property type="molecule type" value="Genomic_DNA"/>
</dbReference>
<evidence type="ECO:0000313" key="4">
    <source>
        <dbReference type="EMBL" id="KAG8509586.1"/>
    </source>
</evidence>
<dbReference type="SMART" id="SM01397">
    <property type="entry name" value="Ribosomal_S3Ae"/>
    <property type="match status" value="1"/>
</dbReference>
<dbReference type="GO" id="GO:1990904">
    <property type="term" value="C:ribonucleoprotein complex"/>
    <property type="evidence" value="ECO:0007669"/>
    <property type="project" value="UniProtKB-KW"/>
</dbReference>
<dbReference type="PANTHER" id="PTHR11830">
    <property type="entry name" value="40S RIBOSOMAL PROTEIN S3A"/>
    <property type="match status" value="1"/>
</dbReference>
<keyword evidence="1" id="KW-0963">Cytoplasm</keyword>
<proteinExistence type="predicted"/>
<gene>
    <name evidence="4" type="ORF">J0S82_013009</name>
</gene>
<dbReference type="Proteomes" id="UP000700334">
    <property type="component" value="Unassembled WGS sequence"/>
</dbReference>
<dbReference type="AlphaFoldDB" id="A0A8J6DIM1"/>
<comment type="caution">
    <text evidence="4">The sequence shown here is derived from an EMBL/GenBank/DDBJ whole genome shotgun (WGS) entry which is preliminary data.</text>
</comment>
<accession>A0A8J6DIM1</accession>
<keyword evidence="2 4" id="KW-0689">Ribosomal protein</keyword>
<keyword evidence="3" id="KW-0687">Ribonucleoprotein</keyword>
<evidence type="ECO:0000313" key="5">
    <source>
        <dbReference type="Proteomes" id="UP000700334"/>
    </source>
</evidence>
<dbReference type="Pfam" id="PF01015">
    <property type="entry name" value="Ribosomal_S3Ae"/>
    <property type="match status" value="1"/>
</dbReference>
<reference evidence="4" key="1">
    <citation type="journal article" date="2021" name="Evol. Appl.">
        <title>The genome of the Pyrenean desman and the effects of bottlenecks and inbreeding on the genomic landscape of an endangered species.</title>
        <authorList>
            <person name="Escoda L."/>
            <person name="Castresana J."/>
        </authorList>
    </citation>
    <scope>NUCLEOTIDE SEQUENCE</scope>
    <source>
        <strain evidence="4">IBE-C5619</strain>
    </source>
</reference>
<dbReference type="OrthoDB" id="9834376at2759"/>
<dbReference type="GO" id="GO:0006412">
    <property type="term" value="P:translation"/>
    <property type="evidence" value="ECO:0007669"/>
    <property type="project" value="InterPro"/>
</dbReference>
<organism evidence="4 5">
    <name type="scientific">Galemys pyrenaicus</name>
    <name type="common">Iberian desman</name>
    <name type="synonym">Pyrenean desman</name>
    <dbReference type="NCBI Taxonomy" id="202257"/>
    <lineage>
        <taxon>Eukaryota</taxon>
        <taxon>Metazoa</taxon>
        <taxon>Chordata</taxon>
        <taxon>Craniata</taxon>
        <taxon>Vertebrata</taxon>
        <taxon>Euteleostomi</taxon>
        <taxon>Mammalia</taxon>
        <taxon>Eutheria</taxon>
        <taxon>Laurasiatheria</taxon>
        <taxon>Eulipotyphla</taxon>
        <taxon>Talpidae</taxon>
        <taxon>Galemys</taxon>
    </lineage>
</organism>
<evidence type="ECO:0000256" key="2">
    <source>
        <dbReference type="ARBA" id="ARBA00022980"/>
    </source>
</evidence>
<name>A0A8J6DIM1_GALPY</name>
<sequence length="121" mass="14151">MKDGRKGVKKKVVDPFYKKDWYDVKAPSMFNESKSHLMASRVMFFEMNLADLQNDEITFRKLKLSTEDVQDKNCPTNFHGMDLTQDKMCSMVKKWQTVIEAHVDVKTMDGYLLHLFCVGFT</sequence>
<keyword evidence="5" id="KW-1185">Reference proteome</keyword>
<dbReference type="InterPro" id="IPR001593">
    <property type="entry name" value="Ribosomal_eS1"/>
</dbReference>